<name>A0ABV5E8C2_9ACTN</name>
<dbReference type="RefSeq" id="WP_376731970.1">
    <property type="nucleotide sequence ID" value="NZ_JAYMRP010000006.1"/>
</dbReference>
<dbReference type="Pfam" id="PF04149">
    <property type="entry name" value="DUF397"/>
    <property type="match status" value="1"/>
</dbReference>
<organism evidence="2 3">
    <name type="scientific">Streptomyces broussonetiae</name>
    <dbReference type="NCBI Taxonomy" id="2686304"/>
    <lineage>
        <taxon>Bacteria</taxon>
        <taxon>Bacillati</taxon>
        <taxon>Actinomycetota</taxon>
        <taxon>Actinomycetes</taxon>
        <taxon>Kitasatosporales</taxon>
        <taxon>Streptomycetaceae</taxon>
        <taxon>Streptomyces</taxon>
    </lineage>
</organism>
<dbReference type="Proteomes" id="UP001585080">
    <property type="component" value="Unassembled WGS sequence"/>
</dbReference>
<protein>
    <submittedName>
        <fullName evidence="2">DUF397 domain-containing protein</fullName>
    </submittedName>
</protein>
<reference evidence="2 3" key="1">
    <citation type="submission" date="2024-01" db="EMBL/GenBank/DDBJ databases">
        <title>Genome mining of biosynthetic gene clusters to explore secondary metabolites of Streptomyces sp.</title>
        <authorList>
            <person name="Baig A."/>
            <person name="Ajitkumar Shintre N."/>
            <person name="Kumar H."/>
            <person name="Anbarasu A."/>
            <person name="Ramaiah S."/>
        </authorList>
    </citation>
    <scope>NUCLEOTIDE SEQUENCE [LARGE SCALE GENOMIC DNA]</scope>
    <source>
        <strain evidence="2 3">A57</strain>
    </source>
</reference>
<evidence type="ECO:0000313" key="2">
    <source>
        <dbReference type="EMBL" id="MFB8773106.1"/>
    </source>
</evidence>
<comment type="caution">
    <text evidence="2">The sequence shown here is derived from an EMBL/GenBank/DDBJ whole genome shotgun (WGS) entry which is preliminary data.</text>
</comment>
<dbReference type="InterPro" id="IPR007278">
    <property type="entry name" value="DUF397"/>
</dbReference>
<keyword evidence="3" id="KW-1185">Reference proteome</keyword>
<evidence type="ECO:0000259" key="1">
    <source>
        <dbReference type="Pfam" id="PF04149"/>
    </source>
</evidence>
<proteinExistence type="predicted"/>
<feature type="domain" description="DUF397" evidence="1">
    <location>
        <begin position="5"/>
        <end position="54"/>
    </location>
</feature>
<gene>
    <name evidence="2" type="ORF">VSS16_10235</name>
</gene>
<dbReference type="EMBL" id="JAYMRP010000006">
    <property type="protein sequence ID" value="MFB8773106.1"/>
    <property type="molecule type" value="Genomic_DNA"/>
</dbReference>
<evidence type="ECO:0000313" key="3">
    <source>
        <dbReference type="Proteomes" id="UP001585080"/>
    </source>
</evidence>
<sequence length="68" mass="7488">MHSTPWQKSSYSGDGSNCVEISATPTAIHIRDSKHPEGPHVIVAPSIWTPFIQYATTTTAPPLYRPRV</sequence>
<accession>A0ABV5E8C2</accession>